<feature type="compositionally biased region" description="Low complexity" evidence="2">
    <location>
        <begin position="1390"/>
        <end position="1400"/>
    </location>
</feature>
<comment type="caution">
    <text evidence="3">The sequence shown here is derived from an EMBL/GenBank/DDBJ whole genome shotgun (WGS) entry which is preliminary data.</text>
</comment>
<feature type="coiled-coil region" evidence="1">
    <location>
        <begin position="159"/>
        <end position="186"/>
    </location>
</feature>
<sequence length="1921" mass="215636">MDENPSHQKRYEQLVVNVKYENRTVVPAVKLEKKQIKMTRPPDTVPCIVTVTEEEQTEKTESIVGETDPLEEEIRQTDVARRNGHAETSTEADKPGSRLTVQFAEQPAKRSSANIMEFFEEQEKSFKEQIQLLPKPKKQRSPSPSALRQSVGLDHLDNLVRLMEQLSTLRDENSRLKNRCEYLESTKDLLQLKSSLGSEVMPLGYTSLPRQKAKLRKSNTDPDTKEQRDARRGRDRIRQEIEVEVEDLIESSSDRSPKRPKPTTLHKRSYSTGSIDVPSEMMEAEDESVIRKIYISKSSKMHKEITKHKKSKSSKWARVKKVFYEDLGSSIKSLREFGKGAQVRYSGIATPSELSPPTSRVHDGRSLDSGVSSSLEVDPHGLRTSTSSTEATSPSRSPNQTEDLDLCTDVWMGPPEWLEKHQSERKESSCSGVSSDVSSVIEIKSIYLGKDSDGTEKYLKLRPKLPRRQSSPTLITDTDEFEESLEVYEAKPLHRSSSYKSETDSVTTADEVLTVRSLERDSKKQKTAWRRMKDIIHIRKDSKKKKHKSDQDGSRSEETSEIDMDALREEHFVGEVFGEGVISRSTPKTSPIAIRPTLPSAGGPPSPNVDLAALMASGVSDEFSKKLQEWEHRKSRKSIPSLRGAMDESDAFSQDSSRSSELDRSKGRDSDRKHSGDTSDDEPSEEVLLPTDLTGASVNVDDLQRRITESFSRKLQEWERIKYRRDTKEVSPEMIRKGSGKSRKDDRQKSKKTRDVREKEKMEKLREREIQKVEREQVKLDKEKMRLEKERLRALEREAKLEKMKGRLSQTDIDPPFKNPVLSPLAEYKVTADFAHKLHEWELRKGLSHDISTAIYLEAQKCSAQQAREEFMELPLPKHERSKSDSDVPKPSDEISSEISDKPPPLTLQPYWGTPEASPVEKTSDLSYGDDTSVTEDSMITRSNIFSLERANAQLLEKLQTKELEYVRIQQEVKDLNDTLEEARMKRSGEEAQLQKKSINGASLAAVSFEPMSVASAVVDLEEKIMQLESFGERLADSMESAAIGKWNTVEGEGNVSIQLMEMVERMKNMLQHASQTEEATQKSTALHEFEKIYSQAMTLQVQMNNLRLSHLERNKEIMDIKRQLLLQEVNNLLLQVDITRRESELYQFQEGAPVQRWGTFSEADSASRVIEGEEHGQRPPLQRHASAPETEKTAAEESTPISHIPLATAESSGTEPVSQKKSSKKEKKIKFKKSKLFHSKSSKKDSDKSSDQSAKSKKKKPASSEDTSKQKTSAMQRGLELSCTLVLPTATVSLPRDLSKSEELNVPKVEKGSPTLAKSQPEIESQLIESTKKKVTIETPDKPIPEERQRGEKPKLTKLPSVVDDDYSPETVTESTVTHVDSTDKQKTSDTSQTTGTVTRAEAGQATLIPSPVIRSKYPHRRGETKAIDKDSGRCASPKPILKQSQTIYKPPLPKQSTPLTHSPVLIHSVKNGSRSKSVDEVRNRRTVLAEREPGHVMFSVHDKRATVCESAQHFLELRKTPSPTLYLPRVGLVSPVRRLKPAAELLEESQRYRKGQSVYTTRILQRYMEKEELRLRQEMLQRHDKENISGIFTKSVLKKSREGTPVKSTDSSTNNSSLSLQRTDSAHQAELVQQIKQTLPSSSGSEKPKTSAPFKDLTNGGQSKLSKRQVLDSPERTLSDSMLQTTSRTNLPTIKRRSCEVGVSYDPASATPSFLIVSTTSGPVATSSLQPESTISPTNHSSMPTLSTTRQESLDEPSRDRSATYATSGRYRGPDDQIEIIGTSKEKPTTSQSGPIFRSSQPKSPILKHSGEQEQPQSPKSPSSRARRKMGTIGVLCKQSLSFDLGVSLYTPHEEGAVGGGQRDSGGSSSPPPSSSRPTSTSSEGEVASTSKGDKKKQRSKFLDAKWLQKPKKFFKVSK</sequence>
<feature type="region of interest" description="Disordered" evidence="2">
    <location>
        <begin position="1172"/>
        <end position="1408"/>
    </location>
</feature>
<keyword evidence="1" id="KW-0175">Coiled coil</keyword>
<keyword evidence="4" id="KW-1185">Reference proteome</keyword>
<evidence type="ECO:0000313" key="4">
    <source>
        <dbReference type="Proteomes" id="UP001347796"/>
    </source>
</evidence>
<reference evidence="3 4" key="1">
    <citation type="submission" date="2024-01" db="EMBL/GenBank/DDBJ databases">
        <title>The genome of the rayed Mediterranean limpet Patella caerulea (Linnaeus, 1758).</title>
        <authorList>
            <person name="Anh-Thu Weber A."/>
            <person name="Halstead-Nussloch G."/>
        </authorList>
    </citation>
    <scope>NUCLEOTIDE SEQUENCE [LARGE SCALE GENOMIC DNA]</scope>
    <source>
        <strain evidence="3">AATW-2023a</strain>
        <tissue evidence="3">Whole specimen</tissue>
    </source>
</reference>
<feature type="compositionally biased region" description="Polar residues" evidence="2">
    <location>
        <begin position="1791"/>
        <end position="1805"/>
    </location>
</feature>
<protein>
    <submittedName>
        <fullName evidence="3">Uncharacterized protein</fullName>
    </submittedName>
</protein>
<dbReference type="Proteomes" id="UP001347796">
    <property type="component" value="Unassembled WGS sequence"/>
</dbReference>
<feature type="compositionally biased region" description="Low complexity" evidence="2">
    <location>
        <begin position="1610"/>
        <end position="1622"/>
    </location>
</feature>
<evidence type="ECO:0000313" key="3">
    <source>
        <dbReference type="EMBL" id="KAK6187968.1"/>
    </source>
</evidence>
<feature type="compositionally biased region" description="Polar residues" evidence="2">
    <location>
        <begin position="1636"/>
        <end position="1647"/>
    </location>
</feature>
<feature type="compositionally biased region" description="Basic residues" evidence="2">
    <location>
        <begin position="1222"/>
        <end position="1242"/>
    </location>
</feature>
<feature type="compositionally biased region" description="Low complexity" evidence="2">
    <location>
        <begin position="383"/>
        <end position="398"/>
    </location>
</feature>
<feature type="coiled-coil region" evidence="1">
    <location>
        <begin position="945"/>
        <end position="993"/>
    </location>
</feature>
<feature type="compositionally biased region" description="Basic and acidic residues" evidence="2">
    <location>
        <begin position="1754"/>
        <end position="1764"/>
    </location>
</feature>
<feature type="compositionally biased region" description="Basic and acidic residues" evidence="2">
    <location>
        <begin position="1671"/>
        <end position="1680"/>
    </location>
</feature>
<feature type="region of interest" description="Disordered" evidence="2">
    <location>
        <begin position="348"/>
        <end position="406"/>
    </location>
</feature>
<feature type="region of interest" description="Disordered" evidence="2">
    <location>
        <begin position="727"/>
        <end position="762"/>
    </location>
</feature>
<feature type="compositionally biased region" description="Basic and acidic residues" evidence="2">
    <location>
        <begin position="1331"/>
        <end position="1356"/>
    </location>
</feature>
<feature type="region of interest" description="Disordered" evidence="2">
    <location>
        <begin position="201"/>
        <end position="283"/>
    </location>
</feature>
<name>A0AAN8K8X9_PATCE</name>
<organism evidence="3 4">
    <name type="scientific">Patella caerulea</name>
    <name type="common">Rayed Mediterranean limpet</name>
    <dbReference type="NCBI Taxonomy" id="87958"/>
    <lineage>
        <taxon>Eukaryota</taxon>
        <taxon>Metazoa</taxon>
        <taxon>Spiralia</taxon>
        <taxon>Lophotrochozoa</taxon>
        <taxon>Mollusca</taxon>
        <taxon>Gastropoda</taxon>
        <taxon>Patellogastropoda</taxon>
        <taxon>Patelloidea</taxon>
        <taxon>Patellidae</taxon>
        <taxon>Patella</taxon>
    </lineage>
</organism>
<feature type="region of interest" description="Disordered" evidence="2">
    <location>
        <begin position="1601"/>
        <end position="1693"/>
    </location>
</feature>
<feature type="compositionally biased region" description="Basic and acidic residues" evidence="2">
    <location>
        <begin position="658"/>
        <end position="677"/>
    </location>
</feature>
<feature type="region of interest" description="Disordered" evidence="2">
    <location>
        <begin position="1856"/>
        <end position="1907"/>
    </location>
</feature>
<feature type="compositionally biased region" description="Basic and acidic residues" evidence="2">
    <location>
        <begin position="1298"/>
        <end position="1312"/>
    </location>
</feature>
<feature type="compositionally biased region" description="Basic residues" evidence="2">
    <location>
        <begin position="258"/>
        <end position="269"/>
    </location>
</feature>
<feature type="region of interest" description="Disordered" evidence="2">
    <location>
        <begin position="874"/>
        <end position="934"/>
    </location>
</feature>
<feature type="compositionally biased region" description="Basic and acidic residues" evidence="2">
    <location>
        <begin position="874"/>
        <end position="893"/>
    </location>
</feature>
<feature type="region of interest" description="Disordered" evidence="2">
    <location>
        <begin position="539"/>
        <end position="563"/>
    </location>
</feature>
<feature type="compositionally biased region" description="Polar residues" evidence="2">
    <location>
        <begin position="1681"/>
        <end position="1693"/>
    </location>
</feature>
<dbReference type="EMBL" id="JAZGQO010000004">
    <property type="protein sequence ID" value="KAK6187968.1"/>
    <property type="molecule type" value="Genomic_DNA"/>
</dbReference>
<feature type="compositionally biased region" description="Polar residues" evidence="2">
    <location>
        <begin position="1726"/>
        <end position="1753"/>
    </location>
</feature>
<feature type="compositionally biased region" description="Basic and acidic residues" evidence="2">
    <location>
        <begin position="218"/>
        <end position="241"/>
    </location>
</feature>
<proteinExistence type="predicted"/>
<feature type="region of interest" description="Disordered" evidence="2">
    <location>
        <begin position="582"/>
        <end position="609"/>
    </location>
</feature>
<feature type="compositionally biased region" description="Low complexity" evidence="2">
    <location>
        <begin position="1815"/>
        <end position="1826"/>
    </location>
</feature>
<gene>
    <name evidence="3" type="ORF">SNE40_005883</name>
</gene>
<feature type="compositionally biased region" description="Basic and acidic residues" evidence="2">
    <location>
        <begin position="549"/>
        <end position="558"/>
    </location>
</feature>
<feature type="region of interest" description="Disordered" evidence="2">
    <location>
        <begin position="628"/>
        <end position="705"/>
    </location>
</feature>
<accession>A0AAN8K8X9</accession>
<evidence type="ECO:0000256" key="2">
    <source>
        <dbReference type="SAM" id="MobiDB-lite"/>
    </source>
</evidence>
<evidence type="ECO:0000256" key="1">
    <source>
        <dbReference type="SAM" id="Coils"/>
    </source>
</evidence>
<feature type="region of interest" description="Disordered" evidence="2">
    <location>
        <begin position="1726"/>
        <end position="1832"/>
    </location>
</feature>
<feature type="compositionally biased region" description="Polar residues" evidence="2">
    <location>
        <begin position="1371"/>
        <end position="1380"/>
    </location>
</feature>